<dbReference type="Pfam" id="PF11604">
    <property type="entry name" value="CusF_Ec"/>
    <property type="match status" value="1"/>
</dbReference>
<sequence length="112" mass="11863">MKKPSMKLVHFLAAAALAMASGAQAQTVPASHPTAATAAPRSEGEVRKIDRAQGKLTLRHGPLENLGMPAMTMVFRVADPKMLDGLKEGDEVRFTAERANGAFTVTAIEPAH</sequence>
<dbReference type="EMBL" id="SMBU01000004">
    <property type="protein sequence ID" value="TCV02326.1"/>
    <property type="molecule type" value="Genomic_DNA"/>
</dbReference>
<dbReference type="Gene3D" id="2.40.50.320">
    <property type="entry name" value="Copper binding periplasmic protein CusF"/>
    <property type="match status" value="1"/>
</dbReference>
<feature type="compositionally biased region" description="Low complexity" evidence="1">
    <location>
        <begin position="23"/>
        <end position="40"/>
    </location>
</feature>
<gene>
    <name evidence="3" type="ORF">EV671_100499</name>
</gene>
<evidence type="ECO:0000256" key="1">
    <source>
        <dbReference type="SAM" id="MobiDB-lite"/>
    </source>
</evidence>
<name>A0A4R3VAQ9_ROSSA</name>
<evidence type="ECO:0000256" key="2">
    <source>
        <dbReference type="SAM" id="SignalP"/>
    </source>
</evidence>
<dbReference type="InterPro" id="IPR021647">
    <property type="entry name" value="CusF_Ec"/>
</dbReference>
<evidence type="ECO:0000313" key="3">
    <source>
        <dbReference type="EMBL" id="TCV02326.1"/>
    </source>
</evidence>
<keyword evidence="2" id="KW-0732">Signal</keyword>
<evidence type="ECO:0000313" key="4">
    <source>
        <dbReference type="Proteomes" id="UP000295110"/>
    </source>
</evidence>
<feature type="region of interest" description="Disordered" evidence="1">
    <location>
        <begin position="23"/>
        <end position="48"/>
    </location>
</feature>
<reference evidence="3 4" key="1">
    <citation type="submission" date="2019-03" db="EMBL/GenBank/DDBJ databases">
        <title>Genomic Encyclopedia of Type Strains, Phase IV (KMG-IV): sequencing the most valuable type-strain genomes for metagenomic binning, comparative biology and taxonomic classification.</title>
        <authorList>
            <person name="Goeker M."/>
        </authorList>
    </citation>
    <scope>NUCLEOTIDE SEQUENCE [LARGE SCALE GENOMIC DNA]</scope>
    <source>
        <strain evidence="3 4">DSM 654</strain>
    </source>
</reference>
<protein>
    <submittedName>
        <fullName evidence="3">Cu/Ag efflux protein CusF</fullName>
    </submittedName>
</protein>
<keyword evidence="4" id="KW-1185">Reference proteome</keyword>
<dbReference type="InterPro" id="IPR042230">
    <property type="entry name" value="CusF_sf"/>
</dbReference>
<organism evidence="3 4">
    <name type="scientific">Roseateles saccharophilus</name>
    <name type="common">Pseudomonas saccharophila</name>
    <dbReference type="NCBI Taxonomy" id="304"/>
    <lineage>
        <taxon>Bacteria</taxon>
        <taxon>Pseudomonadati</taxon>
        <taxon>Pseudomonadota</taxon>
        <taxon>Betaproteobacteria</taxon>
        <taxon>Burkholderiales</taxon>
        <taxon>Sphaerotilaceae</taxon>
        <taxon>Roseateles</taxon>
    </lineage>
</organism>
<dbReference type="Proteomes" id="UP000295110">
    <property type="component" value="Unassembled WGS sequence"/>
</dbReference>
<proteinExistence type="predicted"/>
<accession>A0A4R3VAQ9</accession>
<feature type="signal peptide" evidence="2">
    <location>
        <begin position="1"/>
        <end position="25"/>
    </location>
</feature>
<dbReference type="AlphaFoldDB" id="A0A4R3VAQ9"/>
<comment type="caution">
    <text evidence="3">The sequence shown here is derived from an EMBL/GenBank/DDBJ whole genome shotgun (WGS) entry which is preliminary data.</text>
</comment>
<feature type="chain" id="PRO_5020830037" evidence="2">
    <location>
        <begin position="26"/>
        <end position="112"/>
    </location>
</feature>